<keyword evidence="1" id="KW-0472">Membrane</keyword>
<gene>
    <name evidence="2" type="ORF">O9U_11560</name>
</gene>
<evidence type="ECO:0000313" key="2">
    <source>
        <dbReference type="EMBL" id="CDG03786.1"/>
    </source>
</evidence>
<name>S6FES2_LACLL</name>
<dbReference type="Proteomes" id="UP000015361">
    <property type="component" value="Unassembled WGS sequence"/>
</dbReference>
<feature type="transmembrane region" description="Helical" evidence="1">
    <location>
        <begin position="6"/>
        <end position="26"/>
    </location>
</feature>
<keyword evidence="1" id="KW-0812">Transmembrane</keyword>
<proteinExistence type="predicted"/>
<evidence type="ECO:0000313" key="3">
    <source>
        <dbReference type="Proteomes" id="UP000015361"/>
    </source>
</evidence>
<evidence type="ECO:0000256" key="1">
    <source>
        <dbReference type="SAM" id="Phobius"/>
    </source>
</evidence>
<reference evidence="2 3" key="1">
    <citation type="journal article" date="2013" name="Appl. Environ. Microbiol.">
        <title>The Carbohydrate Metabolism Signature of Lactococcus lactis Strain A12 Reveals Its Sourdough Ecosystem Origin.</title>
        <authorList>
            <person name="Passerini D."/>
            <person name="Coddeville M."/>
            <person name="Le Bourgeois P."/>
            <person name="Loubiere P."/>
            <person name="Ritzenthaler P."/>
            <person name="Fontagne-Faucher C."/>
            <person name="Daveran-Mingot M.L."/>
            <person name="Cocaign-Bousquet M."/>
        </authorList>
    </citation>
    <scope>NUCLEOTIDE SEQUENCE [LARGE SCALE GENOMIC DNA]</scope>
    <source>
        <strain evidence="2 3">A12</strain>
    </source>
</reference>
<dbReference type="EMBL" id="CBLU010000005">
    <property type="protein sequence ID" value="CDG03786.1"/>
    <property type="molecule type" value="Genomic_DNA"/>
</dbReference>
<comment type="caution">
    <text evidence="2">The sequence shown here is derived from an EMBL/GenBank/DDBJ whole genome shotgun (WGS) entry which is preliminary data.</text>
</comment>
<keyword evidence="1" id="KW-1133">Transmembrane helix</keyword>
<protein>
    <submittedName>
        <fullName evidence="2">Uncharacterized protein</fullName>
    </submittedName>
</protein>
<sequence>MAFIIISFVISIILILCTMISYLWLFNR</sequence>
<organism evidence="2 3">
    <name type="scientific">Lactococcus lactis subsp. lactis A12</name>
    <dbReference type="NCBI Taxonomy" id="1137134"/>
    <lineage>
        <taxon>Bacteria</taxon>
        <taxon>Bacillati</taxon>
        <taxon>Bacillota</taxon>
        <taxon>Bacilli</taxon>
        <taxon>Lactobacillales</taxon>
        <taxon>Streptococcaceae</taxon>
        <taxon>Lactococcus</taxon>
    </lineage>
</organism>
<dbReference type="AlphaFoldDB" id="S6FES2"/>
<accession>S6FES2</accession>